<evidence type="ECO:0000259" key="5">
    <source>
        <dbReference type="PROSITE" id="PS51464"/>
    </source>
</evidence>
<dbReference type="GO" id="GO:0097367">
    <property type="term" value="F:carbohydrate derivative binding"/>
    <property type="evidence" value="ECO:0007669"/>
    <property type="project" value="InterPro"/>
</dbReference>
<dbReference type="SUPFAM" id="SSF53697">
    <property type="entry name" value="SIS domain"/>
    <property type="match status" value="1"/>
</dbReference>
<feature type="domain" description="SIS" evidence="5">
    <location>
        <begin position="90"/>
        <end position="231"/>
    </location>
</feature>
<keyword evidence="6" id="KW-0032">Aminotransferase</keyword>
<organism evidence="6 7">
    <name type="scientific">Granulicella sibirica</name>
    <dbReference type="NCBI Taxonomy" id="2479048"/>
    <lineage>
        <taxon>Bacteria</taxon>
        <taxon>Pseudomonadati</taxon>
        <taxon>Acidobacteriota</taxon>
        <taxon>Terriglobia</taxon>
        <taxon>Terriglobales</taxon>
        <taxon>Acidobacteriaceae</taxon>
        <taxon>Granulicella</taxon>
    </lineage>
</organism>
<evidence type="ECO:0000256" key="3">
    <source>
        <dbReference type="ARBA" id="ARBA00016090"/>
    </source>
</evidence>
<dbReference type="EMBL" id="RDSM01000002">
    <property type="protein sequence ID" value="RXH55823.1"/>
    <property type="molecule type" value="Genomic_DNA"/>
</dbReference>
<dbReference type="GO" id="GO:0006487">
    <property type="term" value="P:protein N-linked glycosylation"/>
    <property type="evidence" value="ECO:0007669"/>
    <property type="project" value="TreeGrafter"/>
</dbReference>
<dbReference type="Pfam" id="PF01380">
    <property type="entry name" value="SIS"/>
    <property type="match status" value="2"/>
</dbReference>
<keyword evidence="7" id="KW-1185">Reference proteome</keyword>
<keyword evidence="6" id="KW-0808">Transferase</keyword>
<dbReference type="InterPro" id="IPR001347">
    <property type="entry name" value="SIS_dom"/>
</dbReference>
<dbReference type="PANTHER" id="PTHR10937:SF0">
    <property type="entry name" value="GLUTAMINE--FRUCTOSE-6-PHOSPHATE TRANSAMINASE (ISOMERIZING)"/>
    <property type="match status" value="1"/>
</dbReference>
<dbReference type="CDD" id="cd05008">
    <property type="entry name" value="SIS_GlmS_GlmD_1"/>
    <property type="match status" value="1"/>
</dbReference>
<dbReference type="PROSITE" id="PS51464">
    <property type="entry name" value="SIS"/>
    <property type="match status" value="2"/>
</dbReference>
<dbReference type="PANTHER" id="PTHR10937">
    <property type="entry name" value="GLUCOSAMINE--FRUCTOSE-6-PHOSPHATE AMINOTRANSFERASE, ISOMERIZING"/>
    <property type="match status" value="1"/>
</dbReference>
<evidence type="ECO:0000313" key="6">
    <source>
        <dbReference type="EMBL" id="RXH55823.1"/>
    </source>
</evidence>
<feature type="domain" description="SIS" evidence="5">
    <location>
        <begin position="265"/>
        <end position="413"/>
    </location>
</feature>
<dbReference type="EC" id="2.6.1.16" evidence="2"/>
<dbReference type="Proteomes" id="UP000289437">
    <property type="component" value="Unassembled WGS sequence"/>
</dbReference>
<gene>
    <name evidence="6" type="ORF">GRAN_2680</name>
</gene>
<reference evidence="7" key="2">
    <citation type="submission" date="2019-02" db="EMBL/GenBank/DDBJ databases">
        <title>Granulicella sibirica sp. nov., a psychrotolerant acidobacterium isolated from an organic soil layer in forested tundra, West Siberia.</title>
        <authorList>
            <person name="Oshkin I.Y."/>
            <person name="Kulichevskaya I.S."/>
            <person name="Rijpstra W.I.C."/>
            <person name="Sinninghe Damste J.S."/>
            <person name="Rakitin A.L."/>
            <person name="Ravin N.V."/>
            <person name="Dedysh S.N."/>
        </authorList>
    </citation>
    <scope>NUCLEOTIDE SEQUENCE [LARGE SCALE GENOMIC DNA]</scope>
    <source>
        <strain evidence="7">AF10</strain>
    </source>
</reference>
<evidence type="ECO:0000256" key="2">
    <source>
        <dbReference type="ARBA" id="ARBA00012916"/>
    </source>
</evidence>
<comment type="caution">
    <text evidence="6">The sequence shown here is derived from an EMBL/GenBank/DDBJ whole genome shotgun (WGS) entry which is preliminary data.</text>
</comment>
<proteinExistence type="predicted"/>
<evidence type="ECO:0000256" key="4">
    <source>
        <dbReference type="ARBA" id="ARBA00022737"/>
    </source>
</evidence>
<keyword evidence="4" id="KW-0677">Repeat</keyword>
<reference evidence="6 7" key="1">
    <citation type="submission" date="2018-11" db="EMBL/GenBank/DDBJ databases">
        <authorList>
            <person name="Mardanov A.V."/>
            <person name="Ravin N.V."/>
            <person name="Dedysh S.N."/>
        </authorList>
    </citation>
    <scope>NUCLEOTIDE SEQUENCE [LARGE SCALE GENOMIC DNA]</scope>
    <source>
        <strain evidence="6 7">AF10</strain>
    </source>
</reference>
<dbReference type="AlphaFoldDB" id="A0A4Q0SXF8"/>
<evidence type="ECO:0000256" key="1">
    <source>
        <dbReference type="ARBA" id="ARBA00001031"/>
    </source>
</evidence>
<dbReference type="InterPro" id="IPR046348">
    <property type="entry name" value="SIS_dom_sf"/>
</dbReference>
<dbReference type="InterPro" id="IPR035466">
    <property type="entry name" value="GlmS/AgaS_SIS"/>
</dbReference>
<accession>A0A4Q0SXF8</accession>
<dbReference type="CDD" id="cd05009">
    <property type="entry name" value="SIS_GlmS_GlmD_2"/>
    <property type="match status" value="1"/>
</dbReference>
<dbReference type="GO" id="GO:0006002">
    <property type="term" value="P:fructose 6-phosphate metabolic process"/>
    <property type="evidence" value="ECO:0007669"/>
    <property type="project" value="TreeGrafter"/>
</dbReference>
<dbReference type="Gene3D" id="3.40.50.10490">
    <property type="entry name" value="Glucose-6-phosphate isomerase like protein, domain 1"/>
    <property type="match status" value="2"/>
</dbReference>
<sequence length="423" mass="45550">MARAVEVQNRAVPYEWMRMGGSEVLHSCRLCTISRTKISERSLTMTIEGRTYPHSMLREINEQPDAITRTLEFYLEAGFKSFKNGSMAEAAKLICKQPHLVIVASGSSRHAGLAAEILLEDLAGIAVDVEYASEYACRSTSAKIDPACPVMVLSQSGETADTLAALREAARRGHPTIAVTNVPHSTMSREAGFSLPTLAGKELAIPATKSFTTQLVVVALLALSVGSHRGVISAEELTAHLEALAGIPGSLARQLPEWETVVHGLAPVFRDAKTFLYLGRGVHYAMAREGALKLKESSYLHAEGYPTGELKHGPNALVSAEVPLVVLATVDKANAESVLRYEKTVGLLEDMQRQGARVVALVNTGDAIVPGLVGYVVEVDAEPEGLFPITEVVPLQLFSYFTAVMHGIDVDRPRNLSKAVLAE</sequence>
<dbReference type="GO" id="GO:0004360">
    <property type="term" value="F:glutamine-fructose-6-phosphate transaminase (isomerizing) activity"/>
    <property type="evidence" value="ECO:0007669"/>
    <property type="project" value="UniProtKB-EC"/>
</dbReference>
<name>A0A4Q0SXF8_9BACT</name>
<protein>
    <recommendedName>
        <fullName evidence="3">Glutamine--fructose-6-phosphate aminotransferase [isomerizing]</fullName>
        <ecNumber evidence="2">2.6.1.16</ecNumber>
    </recommendedName>
</protein>
<dbReference type="InterPro" id="IPR035490">
    <property type="entry name" value="GlmS/FrlB_SIS"/>
</dbReference>
<evidence type="ECO:0000313" key="7">
    <source>
        <dbReference type="Proteomes" id="UP000289437"/>
    </source>
</evidence>
<dbReference type="GO" id="GO:0006047">
    <property type="term" value="P:UDP-N-acetylglucosamine metabolic process"/>
    <property type="evidence" value="ECO:0007669"/>
    <property type="project" value="TreeGrafter"/>
</dbReference>
<comment type="catalytic activity">
    <reaction evidence="1">
        <text>D-fructose 6-phosphate + L-glutamine = D-glucosamine 6-phosphate + L-glutamate</text>
        <dbReference type="Rhea" id="RHEA:13237"/>
        <dbReference type="ChEBI" id="CHEBI:29985"/>
        <dbReference type="ChEBI" id="CHEBI:58359"/>
        <dbReference type="ChEBI" id="CHEBI:58725"/>
        <dbReference type="ChEBI" id="CHEBI:61527"/>
        <dbReference type="EC" id="2.6.1.16"/>
    </reaction>
</comment>